<dbReference type="EMBL" id="WVUH01000014">
    <property type="protein sequence ID" value="MBO4205095.1"/>
    <property type="molecule type" value="Genomic_DNA"/>
</dbReference>
<proteinExistence type="predicted"/>
<dbReference type="Proteomes" id="UP000823521">
    <property type="component" value="Unassembled WGS sequence"/>
</dbReference>
<protein>
    <recommendedName>
        <fullName evidence="3">TetR family transcriptional regulator</fullName>
    </recommendedName>
</protein>
<name>A0ABS3VKQ0_MICEH</name>
<accession>A0ABS3VKQ0</accession>
<keyword evidence="2" id="KW-1185">Reference proteome</keyword>
<evidence type="ECO:0000313" key="1">
    <source>
        <dbReference type="EMBL" id="MBO4205095.1"/>
    </source>
</evidence>
<evidence type="ECO:0000313" key="2">
    <source>
        <dbReference type="Proteomes" id="UP000823521"/>
    </source>
</evidence>
<sequence>MAPVLTESALRHGIEVLRPAGADSISLLRLLDVAMKGAAAVWWQFSAAEHQERRSTGILCQALVRTACRYGDAVRGPRGTGPQPGRLGAAMI</sequence>
<reference evidence="1 2" key="1">
    <citation type="submission" date="2019-12" db="EMBL/GenBank/DDBJ databases">
        <title>Whole genome sequencing of endophytic Actinobacterium Micromonospora sp. MPMI6T.</title>
        <authorList>
            <person name="Evv R."/>
            <person name="Podile A.R."/>
        </authorList>
    </citation>
    <scope>NUCLEOTIDE SEQUENCE [LARGE SCALE GENOMIC DNA]</scope>
    <source>
        <strain evidence="1 2">MPMI6</strain>
    </source>
</reference>
<evidence type="ECO:0008006" key="3">
    <source>
        <dbReference type="Google" id="ProtNLM"/>
    </source>
</evidence>
<comment type="caution">
    <text evidence="1">The sequence shown here is derived from an EMBL/GenBank/DDBJ whole genome shotgun (WGS) entry which is preliminary data.</text>
</comment>
<dbReference type="RefSeq" id="WP_208811282.1">
    <property type="nucleotide sequence ID" value="NZ_WVUH01000014.1"/>
</dbReference>
<organism evidence="1 2">
    <name type="scientific">Micromonospora echinofusca</name>
    <dbReference type="NCBI Taxonomy" id="47858"/>
    <lineage>
        <taxon>Bacteria</taxon>
        <taxon>Bacillati</taxon>
        <taxon>Actinomycetota</taxon>
        <taxon>Actinomycetes</taxon>
        <taxon>Micromonosporales</taxon>
        <taxon>Micromonosporaceae</taxon>
        <taxon>Micromonospora</taxon>
    </lineage>
</organism>
<gene>
    <name evidence="1" type="ORF">GSF22_03595</name>
</gene>